<dbReference type="EMBL" id="CP033154">
    <property type="protein sequence ID" value="AYO44452.1"/>
    <property type="molecule type" value="Genomic_DNA"/>
</dbReference>
<evidence type="ECO:0000313" key="3">
    <source>
        <dbReference type="EMBL" id="AYO44452.1"/>
    </source>
</evidence>
<dbReference type="Proteomes" id="UP000269793">
    <property type="component" value="Chromosome VII"/>
</dbReference>
<reference evidence="3 4" key="1">
    <citation type="submission" date="2018-10" db="EMBL/GenBank/DDBJ databases">
        <title>Complete genome sequence of Malassezia restricta CBS 7877.</title>
        <authorList>
            <person name="Morand S.C."/>
            <person name="Bertignac M."/>
            <person name="Iltis A."/>
            <person name="Kolder I."/>
            <person name="Pirovano W."/>
            <person name="Jourdain R."/>
            <person name="Clavaud C."/>
        </authorList>
    </citation>
    <scope>NUCLEOTIDE SEQUENCE [LARGE SCALE GENOMIC DNA]</scope>
    <source>
        <strain evidence="3 4">CBS 7877</strain>
    </source>
</reference>
<organism evidence="3 4">
    <name type="scientific">Malassezia restricta (strain ATCC 96810 / NBRC 103918 / CBS 7877)</name>
    <name type="common">Seborrheic dermatitis infection agent</name>
    <dbReference type="NCBI Taxonomy" id="425264"/>
    <lineage>
        <taxon>Eukaryota</taxon>
        <taxon>Fungi</taxon>
        <taxon>Dikarya</taxon>
        <taxon>Basidiomycota</taxon>
        <taxon>Ustilaginomycotina</taxon>
        <taxon>Malasseziomycetes</taxon>
        <taxon>Malasseziales</taxon>
        <taxon>Malasseziaceae</taxon>
        <taxon>Malassezia</taxon>
    </lineage>
</organism>
<accession>A0A3G2SAR9</accession>
<protein>
    <submittedName>
        <fullName evidence="3">Signal recognition particle 9 kDa protein</fullName>
    </submittedName>
</protein>
<feature type="domain" description="SRP9" evidence="2">
    <location>
        <begin position="4"/>
        <end position="65"/>
    </location>
</feature>
<dbReference type="STRING" id="425264.A0A3G2SAR9"/>
<gene>
    <name evidence="3" type="primary">SRP9</name>
    <name evidence="3" type="ORF">DNF11_3502</name>
</gene>
<evidence type="ECO:0000256" key="1">
    <source>
        <dbReference type="SAM" id="MobiDB-lite"/>
    </source>
</evidence>
<dbReference type="GO" id="GO:0005786">
    <property type="term" value="C:signal recognition particle, endoplasmic reticulum targeting"/>
    <property type="evidence" value="ECO:0007669"/>
    <property type="project" value="TreeGrafter"/>
</dbReference>
<dbReference type="GO" id="GO:0006614">
    <property type="term" value="P:SRP-dependent cotranslational protein targeting to membrane"/>
    <property type="evidence" value="ECO:0007669"/>
    <property type="project" value="InterPro"/>
</dbReference>
<dbReference type="PANTHER" id="PTHR12834">
    <property type="entry name" value="SIGNAL RECOGNITION PARTICLE 9 KDA PROTEIN"/>
    <property type="match status" value="1"/>
</dbReference>
<dbReference type="SUPFAM" id="SSF54762">
    <property type="entry name" value="Signal recognition particle alu RNA binding heterodimer, SRP9/14"/>
    <property type="match status" value="1"/>
</dbReference>
<dbReference type="OrthoDB" id="360923at2759"/>
<dbReference type="VEuPathDB" id="FungiDB:DNF11_3502"/>
<feature type="compositionally biased region" description="Polar residues" evidence="1">
    <location>
        <begin position="87"/>
        <end position="100"/>
    </location>
</feature>
<proteinExistence type="predicted"/>
<dbReference type="Pfam" id="PF05486">
    <property type="entry name" value="SRP9-21"/>
    <property type="match status" value="1"/>
</dbReference>
<evidence type="ECO:0000259" key="2">
    <source>
        <dbReference type="Pfam" id="PF05486"/>
    </source>
</evidence>
<dbReference type="InterPro" id="IPR009018">
    <property type="entry name" value="Signal_recog_particle_SRP9/14"/>
</dbReference>
<evidence type="ECO:0000313" key="4">
    <source>
        <dbReference type="Proteomes" id="UP000269793"/>
    </source>
</evidence>
<feature type="region of interest" description="Disordered" evidence="1">
    <location>
        <begin position="76"/>
        <end position="117"/>
    </location>
</feature>
<sequence length="117" mass="13157">MVYLKHWSEFRAQALDLCKKSPNRTRFSIKARPKLQVLVIKVTDDCVTLKFRSKSAIILNRLDEFQRDMFTIMSGVVPPAPTKEEPTSQTAETPKPSTASQPPPKGSSGKKKKGKKK</sequence>
<dbReference type="AlphaFoldDB" id="A0A3G2SAR9"/>
<dbReference type="InterPro" id="IPR039432">
    <property type="entry name" value="SRP9_dom"/>
</dbReference>
<dbReference type="PANTHER" id="PTHR12834:SF12">
    <property type="entry name" value="SIGNAL RECOGNITION PARTICLE 9 KDA PROTEIN"/>
    <property type="match status" value="1"/>
</dbReference>
<feature type="compositionally biased region" description="Basic residues" evidence="1">
    <location>
        <begin position="108"/>
        <end position="117"/>
    </location>
</feature>
<dbReference type="InterPro" id="IPR039914">
    <property type="entry name" value="SRP9-like"/>
</dbReference>
<dbReference type="GO" id="GO:0008312">
    <property type="term" value="F:7S RNA binding"/>
    <property type="evidence" value="ECO:0007669"/>
    <property type="project" value="InterPro"/>
</dbReference>
<keyword evidence="4" id="KW-1185">Reference proteome</keyword>
<name>A0A3G2SAR9_MALR7</name>
<dbReference type="Gene3D" id="3.30.720.10">
    <property type="entry name" value="Signal recognition particle alu RNA binding heterodimer, srp9/1"/>
    <property type="match status" value="1"/>
</dbReference>